<evidence type="ECO:0008006" key="6">
    <source>
        <dbReference type="Google" id="ProtNLM"/>
    </source>
</evidence>
<evidence type="ECO:0000313" key="5">
    <source>
        <dbReference type="Proteomes" id="UP001501496"/>
    </source>
</evidence>
<accession>A0ABP8C0R1</accession>
<feature type="domain" description="HYR" evidence="2">
    <location>
        <begin position="1850"/>
        <end position="1930"/>
    </location>
</feature>
<evidence type="ECO:0000313" key="4">
    <source>
        <dbReference type="EMBL" id="GAA4231328.1"/>
    </source>
</evidence>
<keyword evidence="5" id="KW-1185">Reference proteome</keyword>
<gene>
    <name evidence="4" type="ORF">GCM10022291_03550</name>
</gene>
<evidence type="ECO:0000259" key="2">
    <source>
        <dbReference type="PROSITE" id="PS50825"/>
    </source>
</evidence>
<dbReference type="EMBL" id="BAABCA010000001">
    <property type="protein sequence ID" value="GAA4231328.1"/>
    <property type="molecule type" value="Genomic_DNA"/>
</dbReference>
<feature type="domain" description="Ig-like" evidence="3">
    <location>
        <begin position="2019"/>
        <end position="2128"/>
    </location>
</feature>
<dbReference type="InterPro" id="IPR007110">
    <property type="entry name" value="Ig-like_dom"/>
</dbReference>
<organism evidence="4 5">
    <name type="scientific">Postechiella marina</name>
    <dbReference type="NCBI Taxonomy" id="943941"/>
    <lineage>
        <taxon>Bacteria</taxon>
        <taxon>Pseudomonadati</taxon>
        <taxon>Bacteroidota</taxon>
        <taxon>Flavobacteriia</taxon>
        <taxon>Flavobacteriales</taxon>
        <taxon>Flavobacteriaceae</taxon>
        <taxon>Postechiella</taxon>
    </lineage>
</organism>
<sequence>MEKTYLTKSELKPKIVNFILLAILLLANIGISYSQEIVKFTPRTSTVIPSPAPTIYSVKGDFTMMGNTNLTLVTYGNSTNNNNDMRYVDIDGDDDTWNSSSSTLTFSNENGADQNCSNIIYAGLYWTGRAFTVSETATNEFEVTKNGETKTFNTNKAKLKGPNSTSYTELTADEIYFPTSQHGKMYSAYSEITEYVQQNGIGEYFVADLALREGSTDDIGYYGGWGMVVVYENSKMNYRDVTVFDGHAYVQIGSPTNPRIETLDINGFNAVQNGDVNLKLGLMSGEGDVGVSGDYFHILIPDNDDDPNNVSTLNNNLYQPLSHSTNSATNFFDSSINTGGNLRNPNLQNNTGLDIAMFDIDNSIIEVIKNNQTYTRFRYGSTRDTYIIFNVTFSVDAYVPEPEGILTTTEVNGNTNPGTLEIIPGENVSYKIELKNTGTEAIDKTIITLPIPTSVDASSLSVSSNTYAPLTTTTLPEYKTGPGFGPNGSIVWEIGNLPKPNDPDTVLADITFKLTATQDCDILKSTVFENNPTISLSGTISGTGATSGTSFSTNLIRGYETSGPCKGEPIPAPNIIDINYRDYVDEAPTATPPAAITVQCNQNVPQADITTVTNLADNSGILPTVTHLSDISDNGSNPEIITRTYSVTDDCDNVTNVTQLITIQDSTAPTAPTLADLTGECTVTATAPTTTDNCSGTITATTNDPLTYNNQGTYTITWNFDDGNGNSINVNQTVIVDDTTEPTAPTLSDLIGQCSVTATAPTTTDNCAGTITATTNDPLTYNNQGTYTITWNFDDGNGNSINVNQTVIVDDTTEPTAPTLSDLTGQCSVTATAPTTTDNCAGTITATTNDPLTYNNQGTYTITWNFDDGNGNSINVNQTVIVNDTTAPAEPTLSDLTGQCSVTATAPTTTDNCAGTITATTNDPLTYNNQGTYTITWNFDDGNGNSINVNQTVIVDDTTEPTALTLSDLTGQCSVTATAPTTTDNCSGTITATTNDPLTYNNQGTYTITWNFDDGNGNSINVNQTVIVDDTTEPTAPTLSDLTGQCSVTATAPTTTDGCSGNVITGTTSDPLTYNNQGTYTITWNFDDGNGNSTDAIQTVIVNDTTAPAEPTLADLTGECSVTATAPTTTDNCSGTITATTNDPLTYNNQGTYTITWNFDDGNGNSTDAIQTVIVNDTTAPAEPTLADLTGECTVTATAPTTTDNCSGTITATTNDPLTYNNQGTYTITWNFDDGNGNSVNVNQTVIVNDTTAPTEPTLTDLTGECSVTATAPTTTDNCSGTITATTNDPLTYNNQGTYTITWNFDDGNGNSINVNQTVIVNDTTAPAEPTLTDLTGECSVTATAPTTTDNCSGTITATTNDPLTYNNQGTYTITWNFDDGNGNSINVNQTVIVNDTTAPAEPTLADLTGECSVTATAPTTTDNCSGTITATTNDPLTYNNQGTYTITWNFDDGNGNSINVNQTVIVDDTTAPAEPTLTDLTGQCTVTATAPTTTDNCSGTITATTNDPLTYNNQGTYTITWNFDDGNGNSVNVNQTVIVNDTTAPAEPTLTDLTGQCSVTATAPTTTDNCSGTITATTNAPLTYNNQGTYTITWNFDDGNGNSVNVNQTVIVEDTELPIISCPNNVTVNVDVANCSSSTVDLGLPTATDNCNIDTITNDSPNSYPIGDTTVTWTVTDEAGNSATCTQTVTVVDNIAPSITCPINVFVNTDADLCTASNVNLGTPTTSDCVETTVSNNAPAIFPLGDTTVIWTVTDDSGNSATCEQTVTVSDEQLPTITCPENITTTADAGLCTASNVNLNTPITNDNCSIASVTNDATEPFAIGNTTVTWTVTDGSGNSATCQQIVTVTDNELPTISCPSDITISTDLGSCTASNVNLGNPITDDNCTVASITNDAAEPFTIGNTIVTWTVTDGSGNSATCQQIVTVTDNELPTIVCPTNVTVSADTGLCTASGVNLDVPTSNDNCTVASVTNDAVEPFALGDTIVTWTVTDGSGNSATCEQTVTVTDNELPTIICPPDITVNADSGLCSASNVALGDATGSDNCSVASIINNALEPFPLGDTTVTWTITDGSGNTATCEQTVTVIDGDLPEIVCPDNLTVNTDLGSCTATNIDLGNLDAEDCTSITITNDAPSTFNIGETIVNWTITDEAGNETNCEQTITVIDNELPTITCPSNISVSTDAGLCTASAVDLETPITNDNCSIASITNDAVQPFAIGDTIVTWTVTDESGNSATCEQIVTVVDTELPTITCPENLTITADPNTCSASNVDLGEAIGNDNCTVDSITNNALEPFAIGETVITWTITDGSGNIATCQQTVTVIDQSLPEITCLEDITVNVDPGTCGATNVDLGTLAAEDCTTITIINDAPSTFEVGETIVTWTITDEAGNETNCEQTITVIDNELPTITCPSNISVSTDAGLCTASAVDLETPTTNDNCSIASITNDAVQPFAIGDTTVTWTVIDGSGNTVTCEQIVTVVDTELPTITCPENLTITADPNTCSASNVDLGEAITNDNCTVESVTNNAVEPFAIGETVITWTITDGSGNIATCQQTVTVIDQSLPEIICPENVTVNVDSNTCGATNVDIGNLEAEDCTNLTITNNAPVTFNVGETIVTWTITDEAGNETNCEQTITVVDNLAPEFVETLPTSTTVECDNIPDAETLTAIDNCGDAQVTFEEVRINGNCESNYALERTWTATDSSNLTTIHTQTITVEDTTAPEFTSTLPLDITVECDNIPDAEDITASDNCNTATVTVVDVKIDGDCDSSYVIERTYTATDECGLAISHMQQITVQDTTAPEPTTTFEAGITVSCTDIPEIPNLDFVDNCSSSVTVDFNETNSFNENTPTDYEIVRTWTVKDDCGNEKDYVQTLTVILDEVVIQVTAPEKCFDDGLIDLNEYVTVENLSGVWELLEGDTNAELNNNIFNPSTLELAEDFLPGEGTKDYLFSYTTTDNGCISVTEISLSINADCVVLPCGQNDIEISTALTPNGDGINESFDIMGIDLCGFTANVKIFNRWGALIYEDDAYTLGEKQGTWKGSAHKSSIGTADKVPNGTYYYIIVLKNSGLEPFTGPLYLGTK</sequence>
<dbReference type="Proteomes" id="UP001501496">
    <property type="component" value="Unassembled WGS sequence"/>
</dbReference>
<feature type="domain" description="HYR" evidence="2">
    <location>
        <begin position="2559"/>
        <end position="2638"/>
    </location>
</feature>
<dbReference type="Gene3D" id="2.60.40.10">
    <property type="entry name" value="Immunoglobulins"/>
    <property type="match status" value="5"/>
</dbReference>
<dbReference type="PANTHER" id="PTHR24273">
    <property type="entry name" value="FI04643P-RELATED"/>
    <property type="match status" value="1"/>
</dbReference>
<feature type="domain" description="HYR" evidence="2">
    <location>
        <begin position="2008"/>
        <end position="2088"/>
    </location>
</feature>
<feature type="domain" description="HYR" evidence="2">
    <location>
        <begin position="2401"/>
        <end position="2481"/>
    </location>
</feature>
<feature type="domain" description="HYR" evidence="2">
    <location>
        <begin position="1695"/>
        <end position="1772"/>
    </location>
</feature>
<evidence type="ECO:0000256" key="1">
    <source>
        <dbReference type="ARBA" id="ARBA00022737"/>
    </source>
</evidence>
<name>A0ABP8C0R1_9FLAO</name>
<dbReference type="RefSeq" id="WP_344786339.1">
    <property type="nucleotide sequence ID" value="NZ_BAABCA010000001.1"/>
</dbReference>
<reference evidence="5" key="1">
    <citation type="journal article" date="2019" name="Int. J. Syst. Evol. Microbiol.">
        <title>The Global Catalogue of Microorganisms (GCM) 10K type strain sequencing project: providing services to taxonomists for standard genome sequencing and annotation.</title>
        <authorList>
            <consortium name="The Broad Institute Genomics Platform"/>
            <consortium name="The Broad Institute Genome Sequencing Center for Infectious Disease"/>
            <person name="Wu L."/>
            <person name="Ma J."/>
        </authorList>
    </citation>
    <scope>NUCLEOTIDE SEQUENCE [LARGE SCALE GENOMIC DNA]</scope>
    <source>
        <strain evidence="5">JCM 17630</strain>
    </source>
</reference>
<dbReference type="PROSITE" id="PS50825">
    <property type="entry name" value="HYR"/>
    <property type="match status" value="8"/>
</dbReference>
<feature type="domain" description="HYR" evidence="2">
    <location>
        <begin position="2246"/>
        <end position="2324"/>
    </location>
</feature>
<dbReference type="PROSITE" id="PS50835">
    <property type="entry name" value="IG_LIKE"/>
    <property type="match status" value="1"/>
</dbReference>
<dbReference type="InterPro" id="IPR013783">
    <property type="entry name" value="Ig-like_fold"/>
</dbReference>
<keyword evidence="1" id="KW-0677">Repeat</keyword>
<comment type="caution">
    <text evidence="4">The sequence shown here is derived from an EMBL/GenBank/DDBJ whole genome shotgun (WGS) entry which is preliminary data.</text>
</comment>
<dbReference type="Pfam" id="PF02494">
    <property type="entry name" value="HYR"/>
    <property type="match status" value="13"/>
</dbReference>
<proteinExistence type="predicted"/>
<dbReference type="Pfam" id="PF13585">
    <property type="entry name" value="CHU_C"/>
    <property type="match status" value="1"/>
</dbReference>
<dbReference type="InterPro" id="IPR003410">
    <property type="entry name" value="HYR_dom"/>
</dbReference>
<evidence type="ECO:0000259" key="3">
    <source>
        <dbReference type="PROSITE" id="PS50835"/>
    </source>
</evidence>
<feature type="domain" description="HYR" evidence="2">
    <location>
        <begin position="2165"/>
        <end position="2245"/>
    </location>
</feature>
<protein>
    <recommendedName>
        <fullName evidence="6">HYR domain-containing protein</fullName>
    </recommendedName>
</protein>
<dbReference type="PANTHER" id="PTHR24273:SF32">
    <property type="entry name" value="HYALIN"/>
    <property type="match status" value="1"/>
</dbReference>
<feature type="domain" description="HYR" evidence="2">
    <location>
        <begin position="1614"/>
        <end position="1694"/>
    </location>
</feature>